<sequence length="106" mass="11847">MKNLYSQISDSLTNYHPPCGAHGVLNERSNFSPIEQKRLSLEKTSFSVNDLKKDLQKLCTLSLINDNIKFNVVDGLRPKPSSKSASILSSISEQFDIEEIFVGDLC</sequence>
<dbReference type="EMBL" id="ML121529">
    <property type="protein sequence ID" value="RPB28204.1"/>
    <property type="molecule type" value="Genomic_DNA"/>
</dbReference>
<keyword evidence="2" id="KW-1185">Reference proteome</keyword>
<evidence type="ECO:0000313" key="2">
    <source>
        <dbReference type="Proteomes" id="UP000267821"/>
    </source>
</evidence>
<organism evidence="1 2">
    <name type="scientific">Terfezia boudieri ATCC MYA-4762</name>
    <dbReference type="NCBI Taxonomy" id="1051890"/>
    <lineage>
        <taxon>Eukaryota</taxon>
        <taxon>Fungi</taxon>
        <taxon>Dikarya</taxon>
        <taxon>Ascomycota</taxon>
        <taxon>Pezizomycotina</taxon>
        <taxon>Pezizomycetes</taxon>
        <taxon>Pezizales</taxon>
        <taxon>Pezizaceae</taxon>
        <taxon>Terfezia</taxon>
    </lineage>
</organism>
<proteinExistence type="predicted"/>
<dbReference type="InParanoid" id="A0A3N4LZ65"/>
<name>A0A3N4LZ65_9PEZI</name>
<gene>
    <name evidence="1" type="ORF">L211DRAFT_864855</name>
</gene>
<accession>A0A3N4LZ65</accession>
<protein>
    <submittedName>
        <fullName evidence="1">Uncharacterized protein</fullName>
    </submittedName>
</protein>
<dbReference type="AlphaFoldDB" id="A0A3N4LZ65"/>
<reference evidence="1 2" key="1">
    <citation type="journal article" date="2018" name="Nat. Ecol. Evol.">
        <title>Pezizomycetes genomes reveal the molecular basis of ectomycorrhizal truffle lifestyle.</title>
        <authorList>
            <person name="Murat C."/>
            <person name="Payen T."/>
            <person name="Noel B."/>
            <person name="Kuo A."/>
            <person name="Morin E."/>
            <person name="Chen J."/>
            <person name="Kohler A."/>
            <person name="Krizsan K."/>
            <person name="Balestrini R."/>
            <person name="Da Silva C."/>
            <person name="Montanini B."/>
            <person name="Hainaut M."/>
            <person name="Levati E."/>
            <person name="Barry K.W."/>
            <person name="Belfiori B."/>
            <person name="Cichocki N."/>
            <person name="Clum A."/>
            <person name="Dockter R.B."/>
            <person name="Fauchery L."/>
            <person name="Guy J."/>
            <person name="Iotti M."/>
            <person name="Le Tacon F."/>
            <person name="Lindquist E.A."/>
            <person name="Lipzen A."/>
            <person name="Malagnac F."/>
            <person name="Mello A."/>
            <person name="Molinier V."/>
            <person name="Miyauchi S."/>
            <person name="Poulain J."/>
            <person name="Riccioni C."/>
            <person name="Rubini A."/>
            <person name="Sitrit Y."/>
            <person name="Splivallo R."/>
            <person name="Traeger S."/>
            <person name="Wang M."/>
            <person name="Zifcakova L."/>
            <person name="Wipf D."/>
            <person name="Zambonelli A."/>
            <person name="Paolocci F."/>
            <person name="Nowrousian M."/>
            <person name="Ottonello S."/>
            <person name="Baldrian P."/>
            <person name="Spatafora J.W."/>
            <person name="Henrissat B."/>
            <person name="Nagy L.G."/>
            <person name="Aury J.M."/>
            <person name="Wincker P."/>
            <person name="Grigoriev I.V."/>
            <person name="Bonfante P."/>
            <person name="Martin F.M."/>
        </authorList>
    </citation>
    <scope>NUCLEOTIDE SEQUENCE [LARGE SCALE GENOMIC DNA]</scope>
    <source>
        <strain evidence="1 2">ATCC MYA-4762</strain>
    </source>
</reference>
<dbReference type="Proteomes" id="UP000267821">
    <property type="component" value="Unassembled WGS sequence"/>
</dbReference>
<evidence type="ECO:0000313" key="1">
    <source>
        <dbReference type="EMBL" id="RPB28204.1"/>
    </source>
</evidence>